<dbReference type="Gene3D" id="1.20.5.430">
    <property type="match status" value="1"/>
</dbReference>
<feature type="region of interest" description="Disordered" evidence="5">
    <location>
        <begin position="1018"/>
        <end position="1044"/>
    </location>
</feature>
<feature type="compositionally biased region" description="Polar residues" evidence="5">
    <location>
        <begin position="1517"/>
        <end position="1529"/>
    </location>
</feature>
<feature type="compositionally biased region" description="Polar residues" evidence="5">
    <location>
        <begin position="1312"/>
        <end position="1322"/>
    </location>
</feature>
<feature type="compositionally biased region" description="Low complexity" evidence="5">
    <location>
        <begin position="319"/>
        <end position="330"/>
    </location>
</feature>
<evidence type="ECO:0000256" key="1">
    <source>
        <dbReference type="ARBA" id="ARBA00004123"/>
    </source>
</evidence>
<dbReference type="PANTHER" id="PTHR13992">
    <property type="entry name" value="NUCLEAR RECEPTOR CO-REPRESSOR RELATED NCOR"/>
    <property type="match status" value="1"/>
</dbReference>
<evidence type="ECO:0000256" key="2">
    <source>
        <dbReference type="ARBA" id="ARBA00010097"/>
    </source>
</evidence>
<feature type="compositionally biased region" description="Low complexity" evidence="5">
    <location>
        <begin position="84"/>
        <end position="98"/>
    </location>
</feature>
<feature type="compositionally biased region" description="Low complexity" evidence="5">
    <location>
        <begin position="983"/>
        <end position="995"/>
    </location>
</feature>
<feature type="region of interest" description="Disordered" evidence="5">
    <location>
        <begin position="1243"/>
        <end position="1418"/>
    </location>
</feature>
<dbReference type="InterPro" id="IPR017930">
    <property type="entry name" value="Myb_dom"/>
</dbReference>
<organism evidence="9">
    <name type="scientific">Lepeophtheirus salmonis</name>
    <name type="common">Salmon louse</name>
    <name type="synonym">Caligus salmonis</name>
    <dbReference type="NCBI Taxonomy" id="72036"/>
    <lineage>
        <taxon>Eukaryota</taxon>
        <taxon>Metazoa</taxon>
        <taxon>Ecdysozoa</taxon>
        <taxon>Arthropoda</taxon>
        <taxon>Crustacea</taxon>
        <taxon>Multicrustacea</taxon>
        <taxon>Hexanauplia</taxon>
        <taxon>Copepoda</taxon>
        <taxon>Siphonostomatoida</taxon>
        <taxon>Caligidae</taxon>
        <taxon>Lepeophtheirus</taxon>
    </lineage>
</organism>
<sequence length="1572" mass="172641">MSTVRSMDIRGGGGGSGSGGGGSPSLGPPNSAGPNSAVATGSGGPSPHPSLYGRLSHPRQPLGAPYLPSSSSSSGPGNDHLKGRSSSNNNNNINVSSNPGGGGSNNYCRSSNSPSVVSSRNSSSAVNSPYPPQLVSGFPGSSRPPPSGGGVPDHPASMRYVQYSPSPAGPSSSTRHPPPHSVGGGGSPYESATVYIQSQGGDRIEIPVAAAAAAAQQQAHSDSRHSNHPAPRMTLRPTYPNSQASSLYHNDNYMRDVQAVAVAAASAHRSQPAPPSSLPAGIHLSSIHSQSPSSLSASHGMEIPPKRPRMDLGHPNQISSSPAPSLSTPLRIDTREPNKDSGYHPQVEAISPTGPEASAERDELRSTKDDLLQKITKVDREIAKAESQIAKLKKKQQELEDAANRPSTDAVEEDEKPKNQSIAQIIYAENRKKARDAHAMLDKLAPHNELPLYNQPSDTVSYHENKRNHAHFKKQLVEYFKKRNEERESRERHMTETYSKLTTQWLKKVEKLENSKKRREKEQRARDLYEKIFPELRKQREDKERDHRLGTRGAVRSEADIENVIERLQEQELENKKMHSYAVIPPLLLPQEERRRKFINNNGLILDPLKEYEDRKYLNIWTEEEKQTFKERFLQHPKNFGVIAQSLERKNVSDAVQYYYLSKKTESYKQIIRKNRTGSRRRKVQPTAPEVIGPNAHGVVTRHRNREQEKLEPNENNDISNRSTPVLKSENNMKSEDYNEEEGDKKFKKEAIDTSDDEESNQIKSGPPHPCAVCKVTVEASRPVHSKSYAIQLGLREEDVGSDSRVCNKCHCIALRKRHGHCPVPTCTSTKGRGLKVKNRFRHLPSKWAELPDEIKGPIIAEMQLPEGIKKCCSGCVTRLTRKISQASSGISNQSNTDINVKNEEDAKWSDEDVELMKNCLVEFGRNWTHVAEKIRDKTPDQCKKFFYNNRKKFNLDKIVLDFKRANQSGDQPPVLSTDEESGSSTSSCDEETTYNNVNTTASTSASTVVMHVSSASTSTLIPTTTTTPSGASTETSSRPTENDIQVVKSEVKSIENHIKSESGETAPTLPPPPPVVPAKTLIKEEDNDSSTTMSADEVEINPPRSIYSGQQQPYLLSGQGGVPPNVPGSRDMARSYSCRQFQPPPPPSHHHHHHRSLPPPPQPTLNDNSLQNGPVREVMTVRDLMSNVIERQLSNNQQQHHHSNSSIGGSIANPTIHTILENSGPAPHKTNYIRDRIGLNPLQKSSTLTGNSMAPPPPPPQLPTMNSNNDCETLDLSMPRRREPSPINNNGGPTTSSSSSLQYREPVVIHRSSTSSYSEGNRASPPPAHSGSKAVTVPDLYRDIGPGSRPPPQVYPPDGVMNRSMSSPHIINRASPRGPPPPLPPVSNLRFSVRQSNPASMMSSSCSTTNKGGVVPQAKPNVKVEKPLMIQTGSITQGTPVNHPSRGASYEPLLRVTPQDKPTIGGSITHGTPVYDKKDARLYDRKVEYYGGRTISPGGNPSVGGSRYPQSSSSSIVINNEPQSQLSSRAVIMNDFAMARSTEMQRRPDSREQPRSASPRYQNRDLSPRSR</sequence>
<evidence type="ECO:0000256" key="4">
    <source>
        <dbReference type="SAM" id="Coils"/>
    </source>
</evidence>
<feature type="compositionally biased region" description="Polar residues" evidence="5">
    <location>
        <begin position="714"/>
        <end position="730"/>
    </location>
</feature>
<feature type="compositionally biased region" description="Basic and acidic residues" evidence="5">
    <location>
        <begin position="1544"/>
        <end position="1555"/>
    </location>
</feature>
<feature type="region of interest" description="Disordered" evidence="5">
    <location>
        <begin position="394"/>
        <end position="419"/>
    </location>
</feature>
<dbReference type="PANTHER" id="PTHR13992:SF39">
    <property type="entry name" value="SMRTER, ISOFORM G"/>
    <property type="match status" value="1"/>
</dbReference>
<feature type="domain" description="HTH myb-type" evidence="8">
    <location>
        <begin position="908"/>
        <end position="955"/>
    </location>
</feature>
<proteinExistence type="inferred from homology"/>
<accession>A0A0K2V0I0</accession>
<feature type="compositionally biased region" description="Polar residues" evidence="5">
    <location>
        <begin position="1243"/>
        <end position="1253"/>
    </location>
</feature>
<dbReference type="Pfam" id="PF15784">
    <property type="entry name" value="GPS2_interact"/>
    <property type="match status" value="1"/>
</dbReference>
<feature type="non-terminal residue" evidence="9">
    <location>
        <position position="1572"/>
    </location>
</feature>
<feature type="compositionally biased region" description="Low complexity" evidence="5">
    <location>
        <begin position="209"/>
        <end position="219"/>
    </location>
</feature>
<dbReference type="InterPro" id="IPR009057">
    <property type="entry name" value="Homeodomain-like_sf"/>
</dbReference>
<feature type="domain" description="SANT" evidence="7">
    <location>
        <begin position="904"/>
        <end position="955"/>
    </location>
</feature>
<feature type="compositionally biased region" description="Gly residues" evidence="5">
    <location>
        <begin position="10"/>
        <end position="24"/>
    </location>
</feature>
<dbReference type="GO" id="GO:0005654">
    <property type="term" value="C:nucleoplasm"/>
    <property type="evidence" value="ECO:0007669"/>
    <property type="project" value="UniProtKB-ARBA"/>
</dbReference>
<feature type="region of interest" description="Disordered" evidence="5">
    <location>
        <begin position="1493"/>
        <end position="1572"/>
    </location>
</feature>
<feature type="region of interest" description="Disordered" evidence="5">
    <location>
        <begin position="265"/>
        <end position="366"/>
    </location>
</feature>
<feature type="region of interest" description="Disordered" evidence="5">
    <location>
        <begin position="1"/>
        <end position="247"/>
    </location>
</feature>
<feature type="compositionally biased region" description="Basic and acidic residues" evidence="5">
    <location>
        <begin position="731"/>
        <end position="746"/>
    </location>
</feature>
<dbReference type="GO" id="GO:0006357">
    <property type="term" value="P:regulation of transcription by RNA polymerase II"/>
    <property type="evidence" value="ECO:0007669"/>
    <property type="project" value="TreeGrafter"/>
</dbReference>
<dbReference type="EMBL" id="HACA01026474">
    <property type="protein sequence ID" value="CDW43835.1"/>
    <property type="molecule type" value="Transcribed_RNA"/>
</dbReference>
<feature type="compositionally biased region" description="Basic residues" evidence="5">
    <location>
        <begin position="674"/>
        <end position="684"/>
    </location>
</feature>
<evidence type="ECO:0000259" key="7">
    <source>
        <dbReference type="PROSITE" id="PS51293"/>
    </source>
</evidence>
<dbReference type="CDD" id="cd00167">
    <property type="entry name" value="SANT"/>
    <property type="match status" value="1"/>
</dbReference>
<feature type="compositionally biased region" description="Basic and acidic residues" evidence="5">
    <location>
        <begin position="332"/>
        <end position="342"/>
    </location>
</feature>
<dbReference type="GO" id="GO:0032991">
    <property type="term" value="C:protein-containing complex"/>
    <property type="evidence" value="ECO:0007669"/>
    <property type="project" value="UniProtKB-ARBA"/>
</dbReference>
<evidence type="ECO:0008006" key="10">
    <source>
        <dbReference type="Google" id="ProtNLM"/>
    </source>
</evidence>
<dbReference type="InterPro" id="IPR001005">
    <property type="entry name" value="SANT/Myb"/>
</dbReference>
<feature type="compositionally biased region" description="Low complexity" evidence="5">
    <location>
        <begin position="285"/>
        <end position="298"/>
    </location>
</feature>
<dbReference type="OrthoDB" id="10258692at2759"/>
<dbReference type="GO" id="GO:0000785">
    <property type="term" value="C:chromatin"/>
    <property type="evidence" value="ECO:0007669"/>
    <property type="project" value="TreeGrafter"/>
</dbReference>
<dbReference type="SMART" id="SM00717">
    <property type="entry name" value="SANT"/>
    <property type="match status" value="2"/>
</dbReference>
<evidence type="ECO:0000259" key="8">
    <source>
        <dbReference type="PROSITE" id="PS51294"/>
    </source>
</evidence>
<dbReference type="SUPFAM" id="SSF46689">
    <property type="entry name" value="Homeodomain-like"/>
    <property type="match status" value="2"/>
</dbReference>
<feature type="region of interest" description="Disordered" evidence="5">
    <location>
        <begin position="674"/>
        <end position="746"/>
    </location>
</feature>
<evidence type="ECO:0000256" key="3">
    <source>
        <dbReference type="ARBA" id="ARBA00023054"/>
    </source>
</evidence>
<name>A0A0K2V0I0_LEPSM</name>
<evidence type="ECO:0000313" key="9">
    <source>
        <dbReference type="EMBL" id="CDW43835.1"/>
    </source>
</evidence>
<reference evidence="9" key="1">
    <citation type="submission" date="2014-05" db="EMBL/GenBank/DDBJ databases">
        <authorList>
            <person name="Chronopoulou M."/>
        </authorList>
    </citation>
    <scope>NUCLEOTIDE SEQUENCE</scope>
    <source>
        <tissue evidence="9">Whole organism</tissue>
    </source>
</reference>
<comment type="similarity">
    <text evidence="2">Belongs to the N-CoR nuclear receptor corepressors family.</text>
</comment>
<feature type="compositionally biased region" description="Basic and acidic residues" evidence="5">
    <location>
        <begin position="1563"/>
        <end position="1572"/>
    </location>
</feature>
<evidence type="ECO:0000256" key="5">
    <source>
        <dbReference type="SAM" id="MobiDB-lite"/>
    </source>
</evidence>
<dbReference type="PROSITE" id="PS51293">
    <property type="entry name" value="SANT"/>
    <property type="match status" value="2"/>
</dbReference>
<dbReference type="PROSITE" id="PS50090">
    <property type="entry name" value="MYB_LIKE"/>
    <property type="match status" value="1"/>
</dbReference>
<feature type="compositionally biased region" description="Low complexity" evidence="5">
    <location>
        <begin position="1401"/>
        <end position="1410"/>
    </location>
</feature>
<feature type="domain" description="SANT" evidence="7">
    <location>
        <begin position="616"/>
        <end position="667"/>
    </location>
</feature>
<dbReference type="InterPro" id="IPR051571">
    <property type="entry name" value="N-CoR_corepressor"/>
</dbReference>
<protein>
    <recommendedName>
        <fullName evidence="10">Nuclear receptor corepressor 1</fullName>
    </recommendedName>
</protein>
<feature type="compositionally biased region" description="Polar residues" evidence="5">
    <location>
        <begin position="1390"/>
        <end position="1400"/>
    </location>
</feature>
<feature type="compositionally biased region" description="Low complexity" evidence="5">
    <location>
        <begin position="1018"/>
        <end position="1038"/>
    </location>
</feature>
<dbReference type="Gene3D" id="1.20.58.1880">
    <property type="match status" value="1"/>
</dbReference>
<feature type="compositionally biased region" description="Low complexity" evidence="5">
    <location>
        <begin position="105"/>
        <end position="128"/>
    </location>
</feature>
<feature type="region of interest" description="Disordered" evidence="5">
    <location>
        <begin position="965"/>
        <end position="995"/>
    </location>
</feature>
<dbReference type="Pfam" id="PF00249">
    <property type="entry name" value="Myb_DNA-binding"/>
    <property type="match status" value="1"/>
</dbReference>
<comment type="subcellular location">
    <subcellularLocation>
        <location evidence="1">Nucleus</location>
    </subcellularLocation>
</comment>
<evidence type="ECO:0000259" key="6">
    <source>
        <dbReference type="PROSITE" id="PS50090"/>
    </source>
</evidence>
<feature type="region of interest" description="Disordered" evidence="5">
    <location>
        <begin position="1086"/>
        <end position="1172"/>
    </location>
</feature>
<dbReference type="FunFam" id="1.10.10.60:FF:000026">
    <property type="entry name" value="Nuclear receptor corepressor 2 isoform 1"/>
    <property type="match status" value="1"/>
</dbReference>
<feature type="coiled-coil region" evidence="4">
    <location>
        <begin position="512"/>
        <end position="574"/>
    </location>
</feature>
<feature type="domain" description="Myb-like" evidence="6">
    <location>
        <begin position="901"/>
        <end position="951"/>
    </location>
</feature>
<dbReference type="PROSITE" id="PS51294">
    <property type="entry name" value="HTH_MYB"/>
    <property type="match status" value="1"/>
</dbReference>
<dbReference type="Gene3D" id="1.10.10.60">
    <property type="entry name" value="Homeodomain-like"/>
    <property type="match status" value="1"/>
</dbReference>
<dbReference type="InterPro" id="IPR031557">
    <property type="entry name" value="N-CoR_GPS2_interact"/>
</dbReference>
<keyword evidence="3 4" id="KW-0175">Coiled coil</keyword>
<dbReference type="InterPro" id="IPR017884">
    <property type="entry name" value="SANT_dom"/>
</dbReference>